<organism evidence="4 5">
    <name type="scientific">Actinomadura barringtoniae</name>
    <dbReference type="NCBI Taxonomy" id="1427535"/>
    <lineage>
        <taxon>Bacteria</taxon>
        <taxon>Bacillati</taxon>
        <taxon>Actinomycetota</taxon>
        <taxon>Actinomycetes</taxon>
        <taxon>Streptosporangiales</taxon>
        <taxon>Thermomonosporaceae</taxon>
        <taxon>Actinomadura</taxon>
    </lineage>
</organism>
<evidence type="ECO:0000259" key="3">
    <source>
        <dbReference type="PROSITE" id="PS50977"/>
    </source>
</evidence>
<dbReference type="PROSITE" id="PS50977">
    <property type="entry name" value="HTH_TETR_2"/>
    <property type="match status" value="1"/>
</dbReference>
<dbReference type="PANTHER" id="PTHR30055:SF235">
    <property type="entry name" value="TRANSCRIPTIONAL REGULATORY PROTEIN"/>
    <property type="match status" value="1"/>
</dbReference>
<dbReference type="EMBL" id="JAGEOJ010000017">
    <property type="protein sequence ID" value="MBO2452635.1"/>
    <property type="molecule type" value="Genomic_DNA"/>
</dbReference>
<dbReference type="GO" id="GO:0000976">
    <property type="term" value="F:transcription cis-regulatory region binding"/>
    <property type="evidence" value="ECO:0007669"/>
    <property type="project" value="TreeGrafter"/>
</dbReference>
<keyword evidence="5" id="KW-1185">Reference proteome</keyword>
<evidence type="ECO:0000256" key="1">
    <source>
        <dbReference type="ARBA" id="ARBA00023125"/>
    </source>
</evidence>
<dbReference type="Proteomes" id="UP000669179">
    <property type="component" value="Unassembled WGS sequence"/>
</dbReference>
<gene>
    <name evidence="4" type="ORF">J4573_36470</name>
</gene>
<dbReference type="Pfam" id="PF00440">
    <property type="entry name" value="TetR_N"/>
    <property type="match status" value="1"/>
</dbReference>
<reference evidence="4" key="1">
    <citation type="submission" date="2021-03" db="EMBL/GenBank/DDBJ databases">
        <authorList>
            <person name="Kanchanasin P."/>
            <person name="Saeng-In P."/>
            <person name="Phongsopitanun W."/>
            <person name="Yuki M."/>
            <person name="Kudo T."/>
            <person name="Ohkuma M."/>
            <person name="Tanasupawat S."/>
        </authorList>
    </citation>
    <scope>NUCLEOTIDE SEQUENCE</scope>
    <source>
        <strain evidence="4">GKU 128</strain>
    </source>
</reference>
<evidence type="ECO:0000256" key="2">
    <source>
        <dbReference type="PROSITE-ProRule" id="PRU00335"/>
    </source>
</evidence>
<dbReference type="InterPro" id="IPR001647">
    <property type="entry name" value="HTH_TetR"/>
</dbReference>
<dbReference type="PANTHER" id="PTHR30055">
    <property type="entry name" value="HTH-TYPE TRANSCRIPTIONAL REGULATOR RUTR"/>
    <property type="match status" value="1"/>
</dbReference>
<keyword evidence="1 2" id="KW-0238">DNA-binding</keyword>
<evidence type="ECO:0000313" key="4">
    <source>
        <dbReference type="EMBL" id="MBO2452635.1"/>
    </source>
</evidence>
<name>A0A939TDT9_9ACTN</name>
<feature type="domain" description="HTH tetR-type" evidence="3">
    <location>
        <begin position="5"/>
        <end position="65"/>
    </location>
</feature>
<comment type="caution">
    <text evidence="4">The sequence shown here is derived from an EMBL/GenBank/DDBJ whole genome shotgun (WGS) entry which is preliminary data.</text>
</comment>
<protein>
    <submittedName>
        <fullName evidence="4">TetR/AcrR family transcriptional regulator</fullName>
    </submittedName>
</protein>
<proteinExistence type="predicted"/>
<dbReference type="InterPro" id="IPR050109">
    <property type="entry name" value="HTH-type_TetR-like_transc_reg"/>
</dbReference>
<sequence>MQTEPDARLRLLDAAELLLREQGYERTSIRAVNKAAGMNPAAVHYHFGSKPALVTALLEDRLRRSWDGPLADLTGTPPDIGQLARVLVEPMAALAADESRGWLLALLARLVLAGHPLPWRSPWPAPEPWIEIVRRAVPGLSERDAADRWRLARDLVLITYGAPLAEPGHPPEPPPARTVIAFVAAGLAAEGDPHDHDLRARATGAADPA</sequence>
<dbReference type="RefSeq" id="WP_208260665.1">
    <property type="nucleotide sequence ID" value="NZ_JAGEOJ010000017.1"/>
</dbReference>
<dbReference type="SUPFAM" id="SSF46689">
    <property type="entry name" value="Homeodomain-like"/>
    <property type="match status" value="1"/>
</dbReference>
<dbReference type="Gene3D" id="1.10.357.10">
    <property type="entry name" value="Tetracycline Repressor, domain 2"/>
    <property type="match status" value="1"/>
</dbReference>
<accession>A0A939TDT9</accession>
<dbReference type="PRINTS" id="PR00455">
    <property type="entry name" value="HTHTETR"/>
</dbReference>
<dbReference type="GO" id="GO:0003700">
    <property type="term" value="F:DNA-binding transcription factor activity"/>
    <property type="evidence" value="ECO:0007669"/>
    <property type="project" value="TreeGrafter"/>
</dbReference>
<dbReference type="InterPro" id="IPR009057">
    <property type="entry name" value="Homeodomain-like_sf"/>
</dbReference>
<dbReference type="AlphaFoldDB" id="A0A939TDT9"/>
<feature type="DNA-binding region" description="H-T-H motif" evidence="2">
    <location>
        <begin position="28"/>
        <end position="47"/>
    </location>
</feature>
<evidence type="ECO:0000313" key="5">
    <source>
        <dbReference type="Proteomes" id="UP000669179"/>
    </source>
</evidence>